<evidence type="ECO:0000313" key="3">
    <source>
        <dbReference type="Proteomes" id="UP001258017"/>
    </source>
</evidence>
<organism evidence="2 3">
    <name type="scientific">Odynerus spinipes</name>
    <dbReference type="NCBI Taxonomy" id="1348599"/>
    <lineage>
        <taxon>Eukaryota</taxon>
        <taxon>Metazoa</taxon>
        <taxon>Ecdysozoa</taxon>
        <taxon>Arthropoda</taxon>
        <taxon>Hexapoda</taxon>
        <taxon>Insecta</taxon>
        <taxon>Pterygota</taxon>
        <taxon>Neoptera</taxon>
        <taxon>Endopterygota</taxon>
        <taxon>Hymenoptera</taxon>
        <taxon>Apocrita</taxon>
        <taxon>Aculeata</taxon>
        <taxon>Vespoidea</taxon>
        <taxon>Vespidae</taxon>
        <taxon>Eumeninae</taxon>
        <taxon>Odynerus</taxon>
    </lineage>
</organism>
<evidence type="ECO:0000256" key="1">
    <source>
        <dbReference type="SAM" id="MobiDB-lite"/>
    </source>
</evidence>
<reference evidence="2" key="1">
    <citation type="submission" date="2021-08" db="EMBL/GenBank/DDBJ databases">
        <authorList>
            <person name="Misof B."/>
            <person name="Oliver O."/>
            <person name="Podsiadlowski L."/>
            <person name="Donath A."/>
            <person name="Peters R."/>
            <person name="Mayer C."/>
            <person name="Rust J."/>
            <person name="Gunkel S."/>
            <person name="Lesny P."/>
            <person name="Martin S."/>
            <person name="Oeyen J.P."/>
            <person name="Petersen M."/>
            <person name="Panagiotis P."/>
            <person name="Wilbrandt J."/>
            <person name="Tanja T."/>
        </authorList>
    </citation>
    <scope>NUCLEOTIDE SEQUENCE</scope>
    <source>
        <strain evidence="2">GBR_01_08_01A</strain>
        <tissue evidence="2">Thorax + abdomen</tissue>
    </source>
</reference>
<dbReference type="EMBL" id="JAIFRP010000153">
    <property type="protein sequence ID" value="KAK2578831.1"/>
    <property type="molecule type" value="Genomic_DNA"/>
</dbReference>
<evidence type="ECO:0000313" key="2">
    <source>
        <dbReference type="EMBL" id="KAK2578831.1"/>
    </source>
</evidence>
<comment type="caution">
    <text evidence="2">The sequence shown here is derived from an EMBL/GenBank/DDBJ whole genome shotgun (WGS) entry which is preliminary data.</text>
</comment>
<protein>
    <submittedName>
        <fullName evidence="2">Uncharacterized protein</fullName>
    </submittedName>
</protein>
<keyword evidence="3" id="KW-1185">Reference proteome</keyword>
<feature type="region of interest" description="Disordered" evidence="1">
    <location>
        <begin position="43"/>
        <end position="65"/>
    </location>
</feature>
<sequence length="85" mass="10265">MYFGLDVSYYKCQHSAKGAEINLWRCILEVLKYIINRMRKELEEDEATDSVKDKSYSQRNGKTISERMQPKTRWDHIVVYQRPEF</sequence>
<dbReference type="AlphaFoldDB" id="A0AAD9RFK1"/>
<proteinExistence type="predicted"/>
<reference evidence="2" key="2">
    <citation type="journal article" date="2023" name="Commun. Biol.">
        <title>Intrasexual cuticular hydrocarbon dimorphism in a wasp sheds light on hydrocarbon biosynthesis genes in Hymenoptera.</title>
        <authorList>
            <person name="Moris V.C."/>
            <person name="Podsiadlowski L."/>
            <person name="Martin S."/>
            <person name="Oeyen J.P."/>
            <person name="Donath A."/>
            <person name="Petersen M."/>
            <person name="Wilbrandt J."/>
            <person name="Misof B."/>
            <person name="Liedtke D."/>
            <person name="Thamm M."/>
            <person name="Scheiner R."/>
            <person name="Schmitt T."/>
            <person name="Niehuis O."/>
        </authorList>
    </citation>
    <scope>NUCLEOTIDE SEQUENCE</scope>
    <source>
        <strain evidence="2">GBR_01_08_01A</strain>
    </source>
</reference>
<accession>A0AAD9RFK1</accession>
<gene>
    <name evidence="2" type="ORF">KPH14_002448</name>
</gene>
<name>A0AAD9RFK1_9HYME</name>
<dbReference type="Proteomes" id="UP001258017">
    <property type="component" value="Unassembled WGS sequence"/>
</dbReference>